<comment type="caution">
    <text evidence="2">The sequence shown here is derived from an EMBL/GenBank/DDBJ whole genome shotgun (WGS) entry which is preliminary data.</text>
</comment>
<evidence type="ECO:0000256" key="1">
    <source>
        <dbReference type="SAM" id="MobiDB-lite"/>
    </source>
</evidence>
<dbReference type="Proteomes" id="UP001446871">
    <property type="component" value="Unassembled WGS sequence"/>
</dbReference>
<feature type="region of interest" description="Disordered" evidence="1">
    <location>
        <begin position="187"/>
        <end position="247"/>
    </location>
</feature>
<accession>A0ABR1WFV2</accession>
<feature type="compositionally biased region" description="Basic and acidic residues" evidence="1">
    <location>
        <begin position="210"/>
        <end position="219"/>
    </location>
</feature>
<gene>
    <name evidence="2" type="ORF">PG996_000131</name>
</gene>
<dbReference type="EMBL" id="JAQQWM010000001">
    <property type="protein sequence ID" value="KAK8081350.1"/>
    <property type="molecule type" value="Genomic_DNA"/>
</dbReference>
<feature type="region of interest" description="Disordered" evidence="1">
    <location>
        <begin position="1"/>
        <end position="41"/>
    </location>
</feature>
<sequence>MSDPSDSGTGRKRPLDGHEEGSNKHRRTSQSVIRQVPDEYASQTFVTEDNQFITDSIPNHVRRHDGEIARQAKSLHAVLNAHGGFEERVARYGARLEEISKSTEGNKLSADANTNSIQQLEANSSKKALDEIARVDDRITQQLASYKDTTETRLDAIDRERDQHNAKVQRMLSTMTQCLQEFSNPTELAAEGSQPTVDQDAQVKASSNQDSRDVEELPHVQKATAEACSEDPEDHQQPDTEDVDTRGTRQRIWAPRYFHWLKTLDFRNSSAIDMYTDADYRFQDMELFKYKTATYYMVRESPQLPPIIKKTRAERLHYHSDDSYVDRPHAERCYLDHVLEVEVRAAYLRGLRNRPVPRYVLHLGYMFVNDPKATISVMWTGFRLVMDITTPDKPIWLVHGREDGRKLNDFNQPEPAPWPTSFPGIVDESYDFIRFAIDIGKLTTHMKNTVRDYVKKSMAKNAYNALPVFTIPNFDSLQKAIKDGWRDCKSPEPFRPIKA</sequence>
<reference evidence="2 3" key="1">
    <citation type="submission" date="2023-01" db="EMBL/GenBank/DDBJ databases">
        <title>Analysis of 21 Apiospora genomes using comparative genomics revels a genus with tremendous synthesis potential of carbohydrate active enzymes and secondary metabolites.</title>
        <authorList>
            <person name="Sorensen T."/>
        </authorList>
    </citation>
    <scope>NUCLEOTIDE SEQUENCE [LARGE SCALE GENOMIC DNA]</scope>
    <source>
        <strain evidence="2 3">CBS 83171</strain>
    </source>
</reference>
<keyword evidence="3" id="KW-1185">Reference proteome</keyword>
<name>A0ABR1WFV2_9PEZI</name>
<feature type="compositionally biased region" description="Polar residues" evidence="1">
    <location>
        <begin position="193"/>
        <end position="209"/>
    </location>
</feature>
<feature type="compositionally biased region" description="Basic and acidic residues" evidence="1">
    <location>
        <begin position="13"/>
        <end position="23"/>
    </location>
</feature>
<feature type="compositionally biased region" description="Basic and acidic residues" evidence="1">
    <location>
        <begin position="234"/>
        <end position="247"/>
    </location>
</feature>
<evidence type="ECO:0000313" key="3">
    <source>
        <dbReference type="Proteomes" id="UP001446871"/>
    </source>
</evidence>
<protein>
    <submittedName>
        <fullName evidence="2">Uncharacterized protein</fullName>
    </submittedName>
</protein>
<proteinExistence type="predicted"/>
<organism evidence="2 3">
    <name type="scientific">Apiospora saccharicola</name>
    <dbReference type="NCBI Taxonomy" id="335842"/>
    <lineage>
        <taxon>Eukaryota</taxon>
        <taxon>Fungi</taxon>
        <taxon>Dikarya</taxon>
        <taxon>Ascomycota</taxon>
        <taxon>Pezizomycotina</taxon>
        <taxon>Sordariomycetes</taxon>
        <taxon>Xylariomycetidae</taxon>
        <taxon>Amphisphaeriales</taxon>
        <taxon>Apiosporaceae</taxon>
        <taxon>Apiospora</taxon>
    </lineage>
</organism>
<evidence type="ECO:0000313" key="2">
    <source>
        <dbReference type="EMBL" id="KAK8081350.1"/>
    </source>
</evidence>